<accession>A0A1I5W8G6</accession>
<sequence>MVKFFLRRKKRYFTCSMLVRSNHFQTGETHQNQKFMKEHFERLFEYEHWANLKVIDAIEETRFPNAKCMELLNHILAAQNNWLSRVRHEQTYMALWEMRDLFECIHLLTKVTQNWKQLIAQMDENEFHKQISYKTSLNETYTSSVAEIITHLINHSTYHRGQIVSELKGKIEKMPVTDYIAFMREKK</sequence>
<keyword evidence="2 3" id="KW-0479">Metal-binding</keyword>
<evidence type="ECO:0000256" key="1">
    <source>
        <dbReference type="ARBA" id="ARBA00008635"/>
    </source>
</evidence>
<dbReference type="InterPro" id="IPR034660">
    <property type="entry name" value="DinB/YfiT-like"/>
</dbReference>
<gene>
    <name evidence="4" type="ORF">SAMN04515674_11145</name>
</gene>
<dbReference type="Proteomes" id="UP000199306">
    <property type="component" value="Unassembled WGS sequence"/>
</dbReference>
<feature type="binding site" evidence="3">
    <location>
        <position position="155"/>
    </location>
    <ligand>
        <name>a divalent metal cation</name>
        <dbReference type="ChEBI" id="CHEBI:60240"/>
    </ligand>
</feature>
<dbReference type="OrthoDB" id="9811413at2"/>
<dbReference type="PANTHER" id="PTHR37302:SF3">
    <property type="entry name" value="DAMAGE-INDUCIBLE PROTEIN DINB"/>
    <property type="match status" value="1"/>
</dbReference>
<dbReference type="GO" id="GO:0046872">
    <property type="term" value="F:metal ion binding"/>
    <property type="evidence" value="ECO:0007669"/>
    <property type="project" value="UniProtKB-KW"/>
</dbReference>
<keyword evidence="5" id="KW-1185">Reference proteome</keyword>
<evidence type="ECO:0000256" key="2">
    <source>
        <dbReference type="ARBA" id="ARBA00022723"/>
    </source>
</evidence>
<feature type="binding site" evidence="3">
    <location>
        <position position="74"/>
    </location>
    <ligand>
        <name>a divalent metal cation</name>
        <dbReference type="ChEBI" id="CHEBI:60240"/>
    </ligand>
</feature>
<protein>
    <submittedName>
        <fullName evidence="4">Uncharacterized damage-inducible protein DinB (Forms a four-helix bundle)</fullName>
    </submittedName>
</protein>
<dbReference type="Pfam" id="PF05163">
    <property type="entry name" value="DinB"/>
    <property type="match status" value="1"/>
</dbReference>
<evidence type="ECO:0000313" key="5">
    <source>
        <dbReference type="Proteomes" id="UP000199306"/>
    </source>
</evidence>
<dbReference type="PANTHER" id="PTHR37302">
    <property type="entry name" value="SLR1116 PROTEIN"/>
    <property type="match status" value="1"/>
</dbReference>
<feature type="binding site" evidence="3">
    <location>
        <position position="159"/>
    </location>
    <ligand>
        <name>a divalent metal cation</name>
        <dbReference type="ChEBI" id="CHEBI:60240"/>
    </ligand>
</feature>
<dbReference type="EMBL" id="FOXH01000011">
    <property type="protein sequence ID" value="SFQ16045.1"/>
    <property type="molecule type" value="Genomic_DNA"/>
</dbReference>
<reference evidence="4 5" key="1">
    <citation type="submission" date="2016-10" db="EMBL/GenBank/DDBJ databases">
        <authorList>
            <person name="de Groot N.N."/>
        </authorList>
    </citation>
    <scope>NUCLEOTIDE SEQUENCE [LARGE SCALE GENOMIC DNA]</scope>
    <source>
        <strain evidence="5">E92,LMG 26720,CCM 7988</strain>
    </source>
</reference>
<name>A0A1I5W8G6_9BACT</name>
<dbReference type="STRING" id="1079859.SAMN04515674_11145"/>
<evidence type="ECO:0000256" key="3">
    <source>
        <dbReference type="PIRSR" id="PIRSR607837-1"/>
    </source>
</evidence>
<dbReference type="InterPro" id="IPR007837">
    <property type="entry name" value="DinB"/>
</dbReference>
<dbReference type="Gene3D" id="1.20.120.450">
    <property type="entry name" value="dinb family like domain"/>
    <property type="match status" value="1"/>
</dbReference>
<comment type="similarity">
    <text evidence="1">Belongs to the DinB family.</text>
</comment>
<organism evidence="4 5">
    <name type="scientific">Pseudarcicella hirudinis</name>
    <dbReference type="NCBI Taxonomy" id="1079859"/>
    <lineage>
        <taxon>Bacteria</taxon>
        <taxon>Pseudomonadati</taxon>
        <taxon>Bacteroidota</taxon>
        <taxon>Cytophagia</taxon>
        <taxon>Cytophagales</taxon>
        <taxon>Flectobacillaceae</taxon>
        <taxon>Pseudarcicella</taxon>
    </lineage>
</organism>
<proteinExistence type="inferred from homology"/>
<dbReference type="AlphaFoldDB" id="A0A1I5W8G6"/>
<dbReference type="SUPFAM" id="SSF109854">
    <property type="entry name" value="DinB/YfiT-like putative metalloenzymes"/>
    <property type="match status" value="1"/>
</dbReference>
<evidence type="ECO:0000313" key="4">
    <source>
        <dbReference type="EMBL" id="SFQ16045.1"/>
    </source>
</evidence>